<protein>
    <submittedName>
        <fullName evidence="1">HAD hydrolase family protein</fullName>
    </submittedName>
</protein>
<dbReference type="PROSITE" id="PS01229">
    <property type="entry name" value="COF_2"/>
    <property type="match status" value="1"/>
</dbReference>
<evidence type="ECO:0000313" key="2">
    <source>
        <dbReference type="Proteomes" id="UP000625527"/>
    </source>
</evidence>
<dbReference type="EMBL" id="JADAQT010000073">
    <property type="protein sequence ID" value="MBE1875949.1"/>
    <property type="molecule type" value="Genomic_DNA"/>
</dbReference>
<evidence type="ECO:0000313" key="1">
    <source>
        <dbReference type="EMBL" id="MBE1875949.1"/>
    </source>
</evidence>
<dbReference type="GO" id="GO:0016787">
    <property type="term" value="F:hydrolase activity"/>
    <property type="evidence" value="ECO:0007669"/>
    <property type="project" value="UniProtKB-KW"/>
</dbReference>
<reference evidence="1 2" key="1">
    <citation type="submission" date="2020-10" db="EMBL/GenBank/DDBJ databases">
        <title>Myceligenerans pegani sp. nov., an endophytic actinomycete isolated from Peganum harmala L. in Xinjiang, China.</title>
        <authorList>
            <person name="Xin L."/>
        </authorList>
    </citation>
    <scope>NUCLEOTIDE SEQUENCE [LARGE SCALE GENOMIC DNA]</scope>
    <source>
        <strain evidence="1 2">TRM65318</strain>
    </source>
</reference>
<accession>A0ABR9MYE6</accession>
<dbReference type="Gene3D" id="3.30.1240.10">
    <property type="match status" value="1"/>
</dbReference>
<dbReference type="InterPro" id="IPR023214">
    <property type="entry name" value="HAD_sf"/>
</dbReference>
<proteinExistence type="predicted"/>
<dbReference type="PANTHER" id="PTHR10000:SF8">
    <property type="entry name" value="HAD SUPERFAMILY HYDROLASE-LIKE, TYPE 3"/>
    <property type="match status" value="1"/>
</dbReference>
<comment type="caution">
    <text evidence="1">The sequence shown here is derived from an EMBL/GenBank/DDBJ whole genome shotgun (WGS) entry which is preliminary data.</text>
</comment>
<dbReference type="Gene3D" id="3.40.50.1000">
    <property type="entry name" value="HAD superfamily/HAD-like"/>
    <property type="match status" value="1"/>
</dbReference>
<dbReference type="Proteomes" id="UP000625527">
    <property type="component" value="Unassembled WGS sequence"/>
</dbReference>
<dbReference type="PANTHER" id="PTHR10000">
    <property type="entry name" value="PHOSPHOSERINE PHOSPHATASE"/>
    <property type="match status" value="1"/>
</dbReference>
<sequence>MAAMRGLVGAGHFPVLATGRTLVGGIQAAQWLGLRGAFLVTSNGAITARIAGGKVTIIERSSVDVEKVARYVAPKMRLRMAAEIPGHGYRVSARFQAHELSGVLQPSNLEGLWAAATPRLSLAGSGAGWLVDDLRKMGMSAHCPHSEWVDVMDGKVSKSAALERVRVALGIPSARTVAVGDGTNDVDMLRWAARGVAMGHASASVREAANEVTGTIAEDGAVWALRSVIGR</sequence>
<dbReference type="Pfam" id="PF08282">
    <property type="entry name" value="Hydrolase_3"/>
    <property type="match status" value="1"/>
</dbReference>
<keyword evidence="2" id="KW-1185">Reference proteome</keyword>
<dbReference type="SUPFAM" id="SSF56784">
    <property type="entry name" value="HAD-like"/>
    <property type="match status" value="1"/>
</dbReference>
<gene>
    <name evidence="1" type="ORF">IHE71_09525</name>
</gene>
<organism evidence="1 2">
    <name type="scientific">Myceligenerans pegani</name>
    <dbReference type="NCBI Taxonomy" id="2776917"/>
    <lineage>
        <taxon>Bacteria</taxon>
        <taxon>Bacillati</taxon>
        <taxon>Actinomycetota</taxon>
        <taxon>Actinomycetes</taxon>
        <taxon>Micrococcales</taxon>
        <taxon>Promicromonosporaceae</taxon>
        <taxon>Myceligenerans</taxon>
    </lineage>
</organism>
<keyword evidence="1" id="KW-0378">Hydrolase</keyword>
<dbReference type="InterPro" id="IPR036412">
    <property type="entry name" value="HAD-like_sf"/>
</dbReference>
<name>A0ABR9MYE6_9MICO</name>